<comment type="similarity">
    <text evidence="8 9">Belongs to the TonB-dependent receptor family.</text>
</comment>
<evidence type="ECO:0000256" key="10">
    <source>
        <dbReference type="SAM" id="MobiDB-lite"/>
    </source>
</evidence>
<dbReference type="InterPro" id="IPR036942">
    <property type="entry name" value="Beta-barrel_TonB_sf"/>
</dbReference>
<dbReference type="SUPFAM" id="SSF56935">
    <property type="entry name" value="Porins"/>
    <property type="match status" value="1"/>
</dbReference>
<evidence type="ECO:0000256" key="3">
    <source>
        <dbReference type="ARBA" id="ARBA00022452"/>
    </source>
</evidence>
<keyword evidence="7 8" id="KW-0998">Cell outer membrane</keyword>
<keyword evidence="4 8" id="KW-0812">Transmembrane</keyword>
<dbReference type="Proteomes" id="UP001596977">
    <property type="component" value="Unassembled WGS sequence"/>
</dbReference>
<keyword evidence="5 9" id="KW-0798">TonB box</keyword>
<evidence type="ECO:0000256" key="9">
    <source>
        <dbReference type="RuleBase" id="RU003357"/>
    </source>
</evidence>
<evidence type="ECO:0000256" key="2">
    <source>
        <dbReference type="ARBA" id="ARBA00022448"/>
    </source>
</evidence>
<evidence type="ECO:0000256" key="5">
    <source>
        <dbReference type="ARBA" id="ARBA00023077"/>
    </source>
</evidence>
<feature type="signal peptide" evidence="11">
    <location>
        <begin position="1"/>
        <end position="25"/>
    </location>
</feature>
<dbReference type="InterPro" id="IPR000531">
    <property type="entry name" value="Beta-barrel_TonB"/>
</dbReference>
<evidence type="ECO:0000256" key="11">
    <source>
        <dbReference type="SAM" id="SignalP"/>
    </source>
</evidence>
<evidence type="ECO:0000256" key="8">
    <source>
        <dbReference type="PROSITE-ProRule" id="PRU01360"/>
    </source>
</evidence>
<evidence type="ECO:0000256" key="6">
    <source>
        <dbReference type="ARBA" id="ARBA00023136"/>
    </source>
</evidence>
<dbReference type="Pfam" id="PF00593">
    <property type="entry name" value="TonB_dep_Rec_b-barrel"/>
    <property type="match status" value="1"/>
</dbReference>
<evidence type="ECO:0000313" key="14">
    <source>
        <dbReference type="EMBL" id="MFD0947912.1"/>
    </source>
</evidence>
<dbReference type="PANTHER" id="PTHR47234:SF2">
    <property type="entry name" value="TONB-DEPENDENT RECEPTOR"/>
    <property type="match status" value="1"/>
</dbReference>
<comment type="subcellular location">
    <subcellularLocation>
        <location evidence="1 8">Cell outer membrane</location>
        <topology evidence="1 8">Multi-pass membrane protein</topology>
    </subcellularLocation>
</comment>
<name>A0ABW3HAT9_9SPHN</name>
<feature type="region of interest" description="Disordered" evidence="10">
    <location>
        <begin position="26"/>
        <end position="45"/>
    </location>
</feature>
<dbReference type="InterPro" id="IPR037066">
    <property type="entry name" value="Plug_dom_sf"/>
</dbReference>
<reference evidence="15" key="1">
    <citation type="journal article" date="2019" name="Int. J. Syst. Evol. Microbiol.">
        <title>The Global Catalogue of Microorganisms (GCM) 10K type strain sequencing project: providing services to taxonomists for standard genome sequencing and annotation.</title>
        <authorList>
            <consortium name="The Broad Institute Genomics Platform"/>
            <consortium name="The Broad Institute Genome Sequencing Center for Infectious Disease"/>
            <person name="Wu L."/>
            <person name="Ma J."/>
        </authorList>
    </citation>
    <scope>NUCLEOTIDE SEQUENCE [LARGE SCALE GENOMIC DNA]</scope>
    <source>
        <strain evidence="15">CCUG 62982</strain>
    </source>
</reference>
<comment type="caution">
    <text evidence="14">The sequence shown here is derived from an EMBL/GenBank/DDBJ whole genome shotgun (WGS) entry which is preliminary data.</text>
</comment>
<evidence type="ECO:0000256" key="1">
    <source>
        <dbReference type="ARBA" id="ARBA00004571"/>
    </source>
</evidence>
<feature type="chain" id="PRO_5045536333" evidence="11">
    <location>
        <begin position="26"/>
        <end position="972"/>
    </location>
</feature>
<keyword evidence="6 8" id="KW-0472">Membrane</keyword>
<keyword evidence="14" id="KW-0675">Receptor</keyword>
<keyword evidence="11" id="KW-0732">Signal</keyword>
<dbReference type="Pfam" id="PF07715">
    <property type="entry name" value="Plug"/>
    <property type="match status" value="1"/>
</dbReference>
<dbReference type="RefSeq" id="WP_264945678.1">
    <property type="nucleotide sequence ID" value="NZ_JAPDRA010000009.1"/>
</dbReference>
<dbReference type="EMBL" id="JBHTJG010000009">
    <property type="protein sequence ID" value="MFD0947912.1"/>
    <property type="molecule type" value="Genomic_DNA"/>
</dbReference>
<dbReference type="Gene3D" id="2.170.130.10">
    <property type="entry name" value="TonB-dependent receptor, plug domain"/>
    <property type="match status" value="1"/>
</dbReference>
<dbReference type="PROSITE" id="PS52016">
    <property type="entry name" value="TONB_DEPENDENT_REC_3"/>
    <property type="match status" value="1"/>
</dbReference>
<keyword evidence="2 8" id="KW-0813">Transport</keyword>
<feature type="domain" description="TonB-dependent receptor-like beta-barrel" evidence="12">
    <location>
        <begin position="417"/>
        <end position="941"/>
    </location>
</feature>
<protein>
    <submittedName>
        <fullName evidence="14">TonB-dependent receptor plug domain-containing protein</fullName>
    </submittedName>
</protein>
<dbReference type="PANTHER" id="PTHR47234">
    <property type="match status" value="1"/>
</dbReference>
<accession>A0ABW3HAT9</accession>
<evidence type="ECO:0000313" key="15">
    <source>
        <dbReference type="Proteomes" id="UP001596977"/>
    </source>
</evidence>
<evidence type="ECO:0000259" key="13">
    <source>
        <dbReference type="Pfam" id="PF07715"/>
    </source>
</evidence>
<gene>
    <name evidence="14" type="ORF">ACFQ1E_16335</name>
</gene>
<dbReference type="InterPro" id="IPR012910">
    <property type="entry name" value="Plug_dom"/>
</dbReference>
<keyword evidence="3 8" id="KW-1134">Transmembrane beta strand</keyword>
<dbReference type="InterPro" id="IPR039426">
    <property type="entry name" value="TonB-dep_rcpt-like"/>
</dbReference>
<evidence type="ECO:0000256" key="4">
    <source>
        <dbReference type="ARBA" id="ARBA00022692"/>
    </source>
</evidence>
<evidence type="ECO:0000259" key="12">
    <source>
        <dbReference type="Pfam" id="PF00593"/>
    </source>
</evidence>
<evidence type="ECO:0000256" key="7">
    <source>
        <dbReference type="ARBA" id="ARBA00023237"/>
    </source>
</evidence>
<dbReference type="Gene3D" id="2.40.170.20">
    <property type="entry name" value="TonB-dependent receptor, beta-barrel domain"/>
    <property type="match status" value="1"/>
</dbReference>
<organism evidence="14 15">
    <name type="scientific">Sphingomonas canadensis</name>
    <dbReference type="NCBI Taxonomy" id="1219257"/>
    <lineage>
        <taxon>Bacteria</taxon>
        <taxon>Pseudomonadati</taxon>
        <taxon>Pseudomonadota</taxon>
        <taxon>Alphaproteobacteria</taxon>
        <taxon>Sphingomonadales</taxon>
        <taxon>Sphingomonadaceae</taxon>
        <taxon>Sphingomonas</taxon>
    </lineage>
</organism>
<feature type="domain" description="TonB-dependent receptor plug" evidence="13">
    <location>
        <begin position="60"/>
        <end position="172"/>
    </location>
</feature>
<sequence length="972" mass="103449">MKHRTWLLATAAFGAALAVATPAYAQDAQGDQDTPAASDEAPREGEIIVTGSRVARSGFDAPTPTTVLTSEALDTRGLSNVGDFLNEIPSFRPSVTNQTNTQSSNLSGATFADLRALGNIRTLTLIDGRRHVPTASTGQVDMNLIPTAMIERVEVVTGGASAAYGSDAISGVVNVIFKRNLEGLKGDVSLGIAEEGDNFERRASLAWGTKFADGRGSFIIGGEYVKSDGVASFFERDWAARGDEVVSYATSRPAGTPSRMYATGVQYVNSLVGGVILGVNADTNAANGVDVLRGIYFPTPGTVGSFTYGTETGGSSINFSSSAGVHTRSGHTLVLPINRHSVVAKLDYEVNDSIKVFVEGGYGSSGSNYSGPMPRDTAVSGANAILIRRDNAFLPASVASIMDANGITQFYMGRSNPDFSRTRIVNFNTTYRVVGGVEGDLGGGWTWDAYAQYGHNSLNSQIRNMRIQQNFLWAYDAIKLPSGQIVCRNDTARALGCVPLNLFGEGAMSAAAIDYVNGTQFQQINISQSVVAANLRGEPFSTWAGPVSLAVGAEYRQDKAESIVDSIAEARGYNFSNPQPYAGSFNTKEAYAEVVVPLAKDMAGFKSLEFNGAIRYTDYESSGGVTTWKAGLTWEPLDGVRLRGTRSRDIRAPNSSELFASTSTQSTLRNPFNGVSRSYQVIFKPSPTLAPEKADTLTLGAVFEPRFIPGLSVSVDYYNIKIGGAISNYPAQQILDNCYAEIQGGGAGTFCSNVVLTGSGTSTEIVSVTQALLNLASLKTDGVDFEVAYRFDGLGGRFSTRLYGSYVHKLVSDDGLGIAPTYNAAGIIQTRGSVIDRAGQLGGFTSGLNTGATSVPHWQLNASLGYSNDLFSTTFTGRWIDSGIVDATLVQPGDPDYNAASPISVGPMNVDSRFYLNWSGSVNIVDSGNNKIQLYGVVNNLLNVDPPFPATQLAGFYDRIGRSYKIGVRFEF</sequence>
<keyword evidence="15" id="KW-1185">Reference proteome</keyword>
<proteinExistence type="inferred from homology"/>